<gene>
    <name evidence="5" type="ORF">MERR_LOCUS7033</name>
</gene>
<sequence length="481" mass="54544">MTSSKDCHGATMTSSKDYNGAKLRLHVVMFPWLAFGHMFPHLELSRLIAQKGHTVSFISTPHNIDRLLPRLPENLSSAINFVKIPLPSDNKLPDDCEATTDVPLHLVPYLKIAMDGMQTPVTEFLESSKPDWILQDFVPHWLPSVSRRLGCKTGFLSAFSSATLATLIAPGFDEEYRTSPADFLTPPKWIPFETTVAYKLYECRNLFKGFMATTFEGNIPDVDRMAGVINGCDVIVVRSCYEYEAKWLELIQKLHGKPVIPVGVLPPNLEEKYADSDTWLSLKAWLDSRQTKSVVHVSFGSEAMPSQTQLNEIALGLELSGLPFFWVLKTQRGPWDTEPVELPEGFEERTKERGMVWRGWVELLRTLSHDSIGLVLTHSGWGTPIEAIRFAKPMVVLAFMNDQGLNARVIEEKKIGYMIPRDETEGFFTKESVAKSLRLVMEDEEGKVYRENVKDMRGVFGDMDRQDRYVDSFLDYLVANR</sequence>
<dbReference type="Pfam" id="PF00201">
    <property type="entry name" value="UDPGT"/>
    <property type="match status" value="1"/>
</dbReference>
<dbReference type="Pfam" id="PF26168">
    <property type="entry name" value="Glyco_transf_N"/>
    <property type="match status" value="1"/>
</dbReference>
<keyword evidence="2" id="KW-0328">Glycosyltransferase</keyword>
<dbReference type="InterPro" id="IPR002213">
    <property type="entry name" value="UDP_glucos_trans"/>
</dbReference>
<dbReference type="InterPro" id="IPR058980">
    <property type="entry name" value="Glyco_transf_N"/>
</dbReference>
<protein>
    <recommendedName>
        <fullName evidence="4">Glycosyltransferase N-terminal domain-containing protein</fullName>
    </recommendedName>
</protein>
<dbReference type="InterPro" id="IPR050481">
    <property type="entry name" value="UDP-glycosyltransf_plant"/>
</dbReference>
<keyword evidence="6" id="KW-1185">Reference proteome</keyword>
<dbReference type="PANTHER" id="PTHR48049:SF160">
    <property type="entry name" value="UDP-GLYCOSYLTRANSFERASE 91A1"/>
    <property type="match status" value="1"/>
</dbReference>
<dbReference type="EMBL" id="CACVBM020000488">
    <property type="protein sequence ID" value="CAA7019798.1"/>
    <property type="molecule type" value="Genomic_DNA"/>
</dbReference>
<evidence type="ECO:0000256" key="2">
    <source>
        <dbReference type="ARBA" id="ARBA00022676"/>
    </source>
</evidence>
<evidence type="ECO:0000313" key="5">
    <source>
        <dbReference type="EMBL" id="CAA7019798.1"/>
    </source>
</evidence>
<dbReference type="CDD" id="cd03784">
    <property type="entry name" value="GT1_Gtf-like"/>
    <property type="match status" value="1"/>
</dbReference>
<comment type="caution">
    <text evidence="5">The sequence shown here is derived from an EMBL/GenBank/DDBJ whole genome shotgun (WGS) entry which is preliminary data.</text>
</comment>
<reference evidence="5" key="1">
    <citation type="submission" date="2020-01" db="EMBL/GenBank/DDBJ databases">
        <authorList>
            <person name="Mishra B."/>
        </authorList>
    </citation>
    <scope>NUCLEOTIDE SEQUENCE [LARGE SCALE GENOMIC DNA]</scope>
</reference>
<dbReference type="FunFam" id="3.40.50.2000:FF:000037">
    <property type="entry name" value="Glycosyltransferase"/>
    <property type="match status" value="1"/>
</dbReference>
<evidence type="ECO:0000313" key="6">
    <source>
        <dbReference type="Proteomes" id="UP000467841"/>
    </source>
</evidence>
<organism evidence="5 6">
    <name type="scientific">Microthlaspi erraticum</name>
    <dbReference type="NCBI Taxonomy" id="1685480"/>
    <lineage>
        <taxon>Eukaryota</taxon>
        <taxon>Viridiplantae</taxon>
        <taxon>Streptophyta</taxon>
        <taxon>Embryophyta</taxon>
        <taxon>Tracheophyta</taxon>
        <taxon>Spermatophyta</taxon>
        <taxon>Magnoliopsida</taxon>
        <taxon>eudicotyledons</taxon>
        <taxon>Gunneridae</taxon>
        <taxon>Pentapetalae</taxon>
        <taxon>rosids</taxon>
        <taxon>malvids</taxon>
        <taxon>Brassicales</taxon>
        <taxon>Brassicaceae</taxon>
        <taxon>Coluteocarpeae</taxon>
        <taxon>Microthlaspi</taxon>
    </lineage>
</organism>
<dbReference type="AlphaFoldDB" id="A0A6D2I2X7"/>
<feature type="domain" description="Glycosyltransferase N-terminal" evidence="4">
    <location>
        <begin position="26"/>
        <end position="127"/>
    </location>
</feature>
<dbReference type="Gene3D" id="3.40.50.2000">
    <property type="entry name" value="Glycogen Phosphorylase B"/>
    <property type="match status" value="2"/>
</dbReference>
<dbReference type="GO" id="GO:0035251">
    <property type="term" value="F:UDP-glucosyltransferase activity"/>
    <property type="evidence" value="ECO:0007669"/>
    <property type="project" value="InterPro"/>
</dbReference>
<accession>A0A6D2I2X7</accession>
<proteinExistence type="inferred from homology"/>
<comment type="similarity">
    <text evidence="1">Belongs to the UDP-glycosyltransferase family.</text>
</comment>
<dbReference type="OrthoDB" id="5835829at2759"/>
<dbReference type="Proteomes" id="UP000467841">
    <property type="component" value="Unassembled WGS sequence"/>
</dbReference>
<evidence type="ECO:0000259" key="4">
    <source>
        <dbReference type="Pfam" id="PF26168"/>
    </source>
</evidence>
<dbReference type="FunFam" id="3.40.50.2000:FF:000088">
    <property type="entry name" value="Glycosyltransferase"/>
    <property type="match status" value="1"/>
</dbReference>
<evidence type="ECO:0000256" key="3">
    <source>
        <dbReference type="ARBA" id="ARBA00022679"/>
    </source>
</evidence>
<keyword evidence="3" id="KW-0808">Transferase</keyword>
<evidence type="ECO:0000256" key="1">
    <source>
        <dbReference type="ARBA" id="ARBA00009995"/>
    </source>
</evidence>
<dbReference type="SUPFAM" id="SSF53756">
    <property type="entry name" value="UDP-Glycosyltransferase/glycogen phosphorylase"/>
    <property type="match status" value="1"/>
</dbReference>
<dbReference type="PANTHER" id="PTHR48049">
    <property type="entry name" value="GLYCOSYLTRANSFERASE"/>
    <property type="match status" value="1"/>
</dbReference>
<name>A0A6D2I2X7_9BRAS</name>